<proteinExistence type="predicted"/>
<dbReference type="EMBL" id="JAADJZ010000022">
    <property type="protein sequence ID" value="KAF2867638.1"/>
    <property type="molecule type" value="Genomic_DNA"/>
</dbReference>
<accession>A0A7C8M3U2</accession>
<gene>
    <name evidence="1" type="ORF">BDV95DRAFT_581409</name>
</gene>
<protein>
    <submittedName>
        <fullName evidence="1">Uncharacterized protein</fullName>
    </submittedName>
</protein>
<reference evidence="1 2" key="1">
    <citation type="submission" date="2020-01" db="EMBL/GenBank/DDBJ databases">
        <authorList>
            <consortium name="DOE Joint Genome Institute"/>
            <person name="Haridas S."/>
            <person name="Albert R."/>
            <person name="Binder M."/>
            <person name="Bloem J."/>
            <person name="Labutti K."/>
            <person name="Salamov A."/>
            <person name="Andreopoulos B."/>
            <person name="Baker S.E."/>
            <person name="Barry K."/>
            <person name="Bills G."/>
            <person name="Bluhm B.H."/>
            <person name="Cannon C."/>
            <person name="Castanera R."/>
            <person name="Culley D.E."/>
            <person name="Daum C."/>
            <person name="Ezra D."/>
            <person name="Gonzalez J.B."/>
            <person name="Henrissat B."/>
            <person name="Kuo A."/>
            <person name="Liang C."/>
            <person name="Lipzen A."/>
            <person name="Lutzoni F."/>
            <person name="Magnuson J."/>
            <person name="Mondo S."/>
            <person name="Nolan M."/>
            <person name="Ohm R."/>
            <person name="Pangilinan J."/>
            <person name="Park H.-J.H."/>
            <person name="Ramirez L."/>
            <person name="Alfaro M."/>
            <person name="Sun H."/>
            <person name="Tritt A."/>
            <person name="Yoshinaga Y."/>
            <person name="Zwiers L.-H.L."/>
            <person name="Turgeon B.G."/>
            <person name="Goodwin S.B."/>
            <person name="Spatafora J.W."/>
            <person name="Crous P.W."/>
            <person name="Grigoriev I.V."/>
        </authorList>
    </citation>
    <scope>NUCLEOTIDE SEQUENCE [LARGE SCALE GENOMIC DNA]</scope>
    <source>
        <strain evidence="1 2">CBS 611.86</strain>
    </source>
</reference>
<keyword evidence="2" id="KW-1185">Reference proteome</keyword>
<organism evidence="1 2">
    <name type="scientific">Massariosphaeria phaeospora</name>
    <dbReference type="NCBI Taxonomy" id="100035"/>
    <lineage>
        <taxon>Eukaryota</taxon>
        <taxon>Fungi</taxon>
        <taxon>Dikarya</taxon>
        <taxon>Ascomycota</taxon>
        <taxon>Pezizomycotina</taxon>
        <taxon>Dothideomycetes</taxon>
        <taxon>Pleosporomycetidae</taxon>
        <taxon>Pleosporales</taxon>
        <taxon>Pleosporales incertae sedis</taxon>
        <taxon>Massariosphaeria</taxon>
    </lineage>
</organism>
<sequence length="264" mass="27464">MAVKRVEVGLLSVAVDAAVVVVRGVLAWTMRSGRLGGACSSLNDAMNPYTGRSRRRSGAACRGLARANGGVVKTIGVGTMGSRDASSSASRTAGWSVRLLSALHGSHTDIQPLCRHFVFFFSFLSSFVSSCFTPSFRNTFPTTPFTPLVTFSHVSPQERDLRGCCVAGASSVRGTCLRFSASVMTMTRGCGRSVYLAVHRVEHSSAGVSVGVSVEGDNGDGGGGDVHVARGGLYARGGIVISSSSSTPRQVARRVGNGEAIVQS</sequence>
<name>A0A7C8M3U2_9PLEO</name>
<comment type="caution">
    <text evidence="1">The sequence shown here is derived from an EMBL/GenBank/DDBJ whole genome shotgun (WGS) entry which is preliminary data.</text>
</comment>
<evidence type="ECO:0000313" key="2">
    <source>
        <dbReference type="Proteomes" id="UP000481861"/>
    </source>
</evidence>
<dbReference type="Proteomes" id="UP000481861">
    <property type="component" value="Unassembled WGS sequence"/>
</dbReference>
<dbReference type="AlphaFoldDB" id="A0A7C8M3U2"/>
<evidence type="ECO:0000313" key="1">
    <source>
        <dbReference type="EMBL" id="KAF2867638.1"/>
    </source>
</evidence>